<keyword evidence="3" id="KW-0732">Signal</keyword>
<protein>
    <submittedName>
        <fullName evidence="4">Uncharacterized protein</fullName>
    </submittedName>
</protein>
<keyword evidence="5" id="KW-1185">Reference proteome</keyword>
<feature type="transmembrane region" description="Helical" evidence="2">
    <location>
        <begin position="298"/>
        <end position="320"/>
    </location>
</feature>
<organism evidence="4 5">
    <name type="scientific">Phytophthora boehmeriae</name>
    <dbReference type="NCBI Taxonomy" id="109152"/>
    <lineage>
        <taxon>Eukaryota</taxon>
        <taxon>Sar</taxon>
        <taxon>Stramenopiles</taxon>
        <taxon>Oomycota</taxon>
        <taxon>Peronosporomycetes</taxon>
        <taxon>Peronosporales</taxon>
        <taxon>Peronosporaceae</taxon>
        <taxon>Phytophthora</taxon>
    </lineage>
</organism>
<evidence type="ECO:0000313" key="5">
    <source>
        <dbReference type="Proteomes" id="UP000693981"/>
    </source>
</evidence>
<keyword evidence="1" id="KW-0175">Coiled coil</keyword>
<proteinExistence type="predicted"/>
<feature type="chain" id="PRO_5035775104" evidence="3">
    <location>
        <begin position="19"/>
        <end position="353"/>
    </location>
</feature>
<accession>A0A8T1W7D9</accession>
<keyword evidence="2" id="KW-1133">Transmembrane helix</keyword>
<name>A0A8T1W7D9_9STRA</name>
<keyword evidence="2" id="KW-0472">Membrane</keyword>
<evidence type="ECO:0000256" key="3">
    <source>
        <dbReference type="SAM" id="SignalP"/>
    </source>
</evidence>
<keyword evidence="2" id="KW-0812">Transmembrane</keyword>
<sequence>MPLFFILLLLLGLNLSSSTDIDIDLNPRTANSKSRTLTELDSQLTQQLSSGSTAFLDVTISEIVGSNSGSRVVEEIFVEVPTSELSENDKNKLKTAIESDVADTLDGIVRPGDDEFDKNSIRKVQKLFEDEKQAAEELNEMQNELEIALKNLPESGQPTGIDIVVTDHSDKDTIEEIVVAISASSGTGPRLTDNEKTEIEKEIVDHVADTLGAIIINDFVNIDESADANKGTAEKHLEKHSYLENLASEQPPPSEKVEQAKPKQAEPYAFRGAAMATAHDHPMFAPHRWQTPLEEQMWAMKLSILTCSSCVALLMIMGVWTQIRRTGRRAAIDDSHFRWAEAVEYMDAFPYEP</sequence>
<evidence type="ECO:0000313" key="4">
    <source>
        <dbReference type="EMBL" id="KAG7389206.1"/>
    </source>
</evidence>
<evidence type="ECO:0000256" key="1">
    <source>
        <dbReference type="SAM" id="Coils"/>
    </source>
</evidence>
<dbReference type="EMBL" id="JAGDFL010000415">
    <property type="protein sequence ID" value="KAG7389206.1"/>
    <property type="molecule type" value="Genomic_DNA"/>
</dbReference>
<reference evidence="4" key="1">
    <citation type="submission" date="2021-02" db="EMBL/GenBank/DDBJ databases">
        <authorList>
            <person name="Palmer J.M."/>
        </authorList>
    </citation>
    <scope>NUCLEOTIDE SEQUENCE</scope>
    <source>
        <strain evidence="4">SCRP23</strain>
    </source>
</reference>
<dbReference type="OrthoDB" id="112712at2759"/>
<gene>
    <name evidence="4" type="ORF">PHYBOEH_007549</name>
</gene>
<evidence type="ECO:0000256" key="2">
    <source>
        <dbReference type="SAM" id="Phobius"/>
    </source>
</evidence>
<feature type="signal peptide" evidence="3">
    <location>
        <begin position="1"/>
        <end position="18"/>
    </location>
</feature>
<comment type="caution">
    <text evidence="4">The sequence shown here is derived from an EMBL/GenBank/DDBJ whole genome shotgun (WGS) entry which is preliminary data.</text>
</comment>
<dbReference type="Proteomes" id="UP000693981">
    <property type="component" value="Unassembled WGS sequence"/>
</dbReference>
<feature type="coiled-coil region" evidence="1">
    <location>
        <begin position="121"/>
        <end position="151"/>
    </location>
</feature>
<dbReference type="AlphaFoldDB" id="A0A8T1W7D9"/>